<gene>
    <name evidence="1" type="ORF">FRX31_033985</name>
</gene>
<dbReference type="Proteomes" id="UP000554482">
    <property type="component" value="Unassembled WGS sequence"/>
</dbReference>
<protein>
    <submittedName>
        <fullName evidence="1">Uncharacterized protein</fullName>
    </submittedName>
</protein>
<keyword evidence="2" id="KW-1185">Reference proteome</keyword>
<evidence type="ECO:0000313" key="2">
    <source>
        <dbReference type="Proteomes" id="UP000554482"/>
    </source>
</evidence>
<dbReference type="EMBL" id="JABWDY010042756">
    <property type="protein sequence ID" value="KAF5176427.1"/>
    <property type="molecule type" value="Genomic_DNA"/>
</dbReference>
<accession>A0A7J6UV33</accession>
<name>A0A7J6UV33_THATH</name>
<evidence type="ECO:0000313" key="1">
    <source>
        <dbReference type="EMBL" id="KAF5176427.1"/>
    </source>
</evidence>
<dbReference type="AlphaFoldDB" id="A0A7J6UV33"/>
<sequence>MAGPGTYLARLSSLGLIQTLEHLTRKGMQPQNICTFCKQQPECINHLFLHWVLSQSVWIELVDFSIDSVDMLSRFHSLEELLNRWPRHNSGASPNLDQICKNISLCFGSGPVGANKDYTYGDLLINWEMMLLCTACYPEL</sequence>
<comment type="caution">
    <text evidence="1">The sequence shown here is derived from an EMBL/GenBank/DDBJ whole genome shotgun (WGS) entry which is preliminary data.</text>
</comment>
<reference evidence="1 2" key="1">
    <citation type="submission" date="2020-06" db="EMBL/GenBank/DDBJ databases">
        <title>Transcriptomic and genomic resources for Thalictrum thalictroides and T. hernandezii: Facilitating candidate gene discovery in an emerging model plant lineage.</title>
        <authorList>
            <person name="Arias T."/>
            <person name="Riano-Pachon D.M."/>
            <person name="Di Stilio V.S."/>
        </authorList>
    </citation>
    <scope>NUCLEOTIDE SEQUENCE [LARGE SCALE GENOMIC DNA]</scope>
    <source>
        <strain evidence="2">cv. WT478/WT964</strain>
        <tissue evidence="1">Leaves</tissue>
    </source>
</reference>
<proteinExistence type="predicted"/>
<organism evidence="1 2">
    <name type="scientific">Thalictrum thalictroides</name>
    <name type="common">Rue-anemone</name>
    <name type="synonym">Anemone thalictroides</name>
    <dbReference type="NCBI Taxonomy" id="46969"/>
    <lineage>
        <taxon>Eukaryota</taxon>
        <taxon>Viridiplantae</taxon>
        <taxon>Streptophyta</taxon>
        <taxon>Embryophyta</taxon>
        <taxon>Tracheophyta</taxon>
        <taxon>Spermatophyta</taxon>
        <taxon>Magnoliopsida</taxon>
        <taxon>Ranunculales</taxon>
        <taxon>Ranunculaceae</taxon>
        <taxon>Thalictroideae</taxon>
        <taxon>Thalictrum</taxon>
    </lineage>
</organism>